<keyword evidence="4" id="KW-1185">Reference proteome</keyword>
<evidence type="ECO:0000313" key="3">
    <source>
        <dbReference type="EMBL" id="SPX61632.1"/>
    </source>
</evidence>
<feature type="transmembrane region" description="Helical" evidence="1">
    <location>
        <begin position="22"/>
        <end position="40"/>
    </location>
</feature>
<name>A0A0W0TN47_9GAMM</name>
<gene>
    <name evidence="2" type="ORF">Lfee_1934</name>
    <name evidence="3" type="ORF">NCTC12022_02375</name>
</gene>
<dbReference type="PATRIC" id="fig|453.4.peg.2118"/>
<evidence type="ECO:0000256" key="1">
    <source>
        <dbReference type="SAM" id="Phobius"/>
    </source>
</evidence>
<dbReference type="Proteomes" id="UP000251942">
    <property type="component" value="Unassembled WGS sequence"/>
</dbReference>
<evidence type="ECO:0000313" key="4">
    <source>
        <dbReference type="Proteomes" id="UP000054698"/>
    </source>
</evidence>
<organism evidence="2 4">
    <name type="scientific">Legionella feeleii</name>
    <dbReference type="NCBI Taxonomy" id="453"/>
    <lineage>
        <taxon>Bacteria</taxon>
        <taxon>Pseudomonadati</taxon>
        <taxon>Pseudomonadota</taxon>
        <taxon>Gammaproteobacteria</taxon>
        <taxon>Legionellales</taxon>
        <taxon>Legionellaceae</taxon>
        <taxon>Legionella</taxon>
    </lineage>
</organism>
<dbReference type="RefSeq" id="WP_058446209.1">
    <property type="nucleotide sequence ID" value="NZ_CAAAHT010000007.1"/>
</dbReference>
<sequence length="116" mass="12815">MSARQQEYNTPLNVYLHLLRNTSIGLILIIAALFIGMLGYHVFEQMSWVDSFLNASMILSGMGPAATLTTSAGKLFAGLYALFSGLAFIAIVVIMLSPVIHKFFRKIHLESGRHND</sequence>
<evidence type="ECO:0000313" key="5">
    <source>
        <dbReference type="Proteomes" id="UP000251942"/>
    </source>
</evidence>
<keyword evidence="1" id="KW-0472">Membrane</keyword>
<protein>
    <recommendedName>
        <fullName evidence="6">Ion channel</fullName>
    </recommendedName>
</protein>
<keyword evidence="1" id="KW-1133">Transmembrane helix</keyword>
<dbReference type="Proteomes" id="UP000054698">
    <property type="component" value="Unassembled WGS sequence"/>
</dbReference>
<keyword evidence="1" id="KW-0812">Transmembrane</keyword>
<dbReference type="SUPFAM" id="SSF81324">
    <property type="entry name" value="Voltage-gated potassium channels"/>
    <property type="match status" value="1"/>
</dbReference>
<accession>A0A0W0TN47</accession>
<proteinExistence type="predicted"/>
<evidence type="ECO:0008006" key="6">
    <source>
        <dbReference type="Google" id="ProtNLM"/>
    </source>
</evidence>
<reference evidence="2 4" key="1">
    <citation type="submission" date="2015-11" db="EMBL/GenBank/DDBJ databases">
        <title>Genomic analysis of 38 Legionella species identifies large and diverse effector repertoires.</title>
        <authorList>
            <person name="Burstein D."/>
            <person name="Amaro F."/>
            <person name="Zusman T."/>
            <person name="Lifshitz Z."/>
            <person name="Cohen O."/>
            <person name="Gilbert J.A."/>
            <person name="Pupko T."/>
            <person name="Shuman H.A."/>
            <person name="Segal G."/>
        </authorList>
    </citation>
    <scope>NUCLEOTIDE SEQUENCE [LARGE SCALE GENOMIC DNA]</scope>
    <source>
        <strain evidence="2 4">WO-44C</strain>
    </source>
</reference>
<reference evidence="3 5" key="2">
    <citation type="submission" date="2018-06" db="EMBL/GenBank/DDBJ databases">
        <authorList>
            <consortium name="Pathogen Informatics"/>
            <person name="Doyle S."/>
        </authorList>
    </citation>
    <scope>NUCLEOTIDE SEQUENCE [LARGE SCALE GENOMIC DNA]</scope>
    <source>
        <strain evidence="3 5">NCTC12022</strain>
    </source>
</reference>
<dbReference type="EMBL" id="UASS01000022">
    <property type="protein sequence ID" value="SPX61632.1"/>
    <property type="molecule type" value="Genomic_DNA"/>
</dbReference>
<dbReference type="EMBL" id="LNYB01000080">
    <property type="protein sequence ID" value="KTC97022.1"/>
    <property type="molecule type" value="Genomic_DNA"/>
</dbReference>
<dbReference type="AlphaFoldDB" id="A0A0W0TN47"/>
<dbReference type="STRING" id="453.Lfee_1934"/>
<feature type="transmembrane region" description="Helical" evidence="1">
    <location>
        <begin position="79"/>
        <end position="100"/>
    </location>
</feature>
<evidence type="ECO:0000313" key="2">
    <source>
        <dbReference type="EMBL" id="KTC97022.1"/>
    </source>
</evidence>
<dbReference type="Gene3D" id="1.10.287.70">
    <property type="match status" value="1"/>
</dbReference>